<dbReference type="Gene3D" id="3.30.420.10">
    <property type="entry name" value="Ribonuclease H-like superfamily/Ribonuclease H"/>
    <property type="match status" value="1"/>
</dbReference>
<name>A0ABY4EF17_VITST</name>
<reference evidence="4" key="2">
    <citation type="journal article" date="2022" name="Res Sq">
        <title>Evolution of multicellular longitudinally dividing oral cavity symbionts (Neisseriaceae).</title>
        <authorList>
            <person name="Nyongesa S."/>
            <person name="Weber P."/>
            <person name="Bernet E."/>
            <person name="Pullido F."/>
            <person name="Nieckarz M."/>
            <person name="Delaby M."/>
            <person name="Nieves C."/>
            <person name="Viehboeck T."/>
            <person name="Krause N."/>
            <person name="Rivera-Millot A."/>
            <person name="Nakamura A."/>
            <person name="Vischer N."/>
            <person name="VanNieuwenhze M."/>
            <person name="Brun Y."/>
            <person name="Cava F."/>
            <person name="Bulgheresi S."/>
            <person name="Veyrier F."/>
        </authorList>
    </citation>
    <scope>NUCLEOTIDE SEQUENCE</scope>
    <source>
        <strain evidence="4">SAG 1488-6</strain>
    </source>
</reference>
<comment type="catalytic activity">
    <reaction evidence="2">
        <text>DNA(n) + a 2'-deoxyribonucleoside 5'-triphosphate = DNA(n+1) + diphosphate</text>
        <dbReference type="Rhea" id="RHEA:22508"/>
        <dbReference type="Rhea" id="RHEA-COMP:17339"/>
        <dbReference type="Rhea" id="RHEA-COMP:17340"/>
        <dbReference type="ChEBI" id="CHEBI:33019"/>
        <dbReference type="ChEBI" id="CHEBI:61560"/>
        <dbReference type="ChEBI" id="CHEBI:173112"/>
        <dbReference type="EC" id="2.7.7.7"/>
    </reaction>
</comment>
<dbReference type="Pfam" id="PF00929">
    <property type="entry name" value="RNase_T"/>
    <property type="match status" value="1"/>
</dbReference>
<dbReference type="InterPro" id="IPR036397">
    <property type="entry name" value="RNaseH_sf"/>
</dbReference>
<reference evidence="4" key="1">
    <citation type="submission" date="2021-12" db="EMBL/GenBank/DDBJ databases">
        <authorList>
            <person name="Veyrier F.J."/>
        </authorList>
    </citation>
    <scope>NUCLEOTIDE SEQUENCE</scope>
    <source>
        <strain evidence="4">SAG 1488-6</strain>
    </source>
</reference>
<evidence type="ECO:0000256" key="2">
    <source>
        <dbReference type="ARBA" id="ARBA00049244"/>
    </source>
</evidence>
<dbReference type="InterPro" id="IPR006054">
    <property type="entry name" value="DnaQ"/>
</dbReference>
<dbReference type="InterPro" id="IPR012337">
    <property type="entry name" value="RNaseH-like_sf"/>
</dbReference>
<dbReference type="InterPro" id="IPR013520">
    <property type="entry name" value="Ribonucl_H"/>
</dbReference>
<dbReference type="EC" id="2.7.7.7" evidence="1"/>
<evidence type="ECO:0000313" key="4">
    <source>
        <dbReference type="EMBL" id="UOO92007.1"/>
    </source>
</evidence>
<proteinExistence type="predicted"/>
<keyword evidence="5" id="KW-1185">Reference proteome</keyword>
<protein>
    <recommendedName>
        <fullName evidence="1">DNA-directed DNA polymerase</fullName>
        <ecNumber evidence="1">2.7.7.7</ecNumber>
    </recommendedName>
</protein>
<organism evidence="4 5">
    <name type="scientific">Vitreoscilla stercoraria</name>
    <dbReference type="NCBI Taxonomy" id="61"/>
    <lineage>
        <taxon>Bacteria</taxon>
        <taxon>Pseudomonadati</taxon>
        <taxon>Pseudomonadota</taxon>
        <taxon>Betaproteobacteria</taxon>
        <taxon>Neisseriales</taxon>
        <taxon>Neisseriaceae</taxon>
        <taxon>Vitreoscilla</taxon>
    </lineage>
</organism>
<dbReference type="PANTHER" id="PTHR30231">
    <property type="entry name" value="DNA POLYMERASE III SUBUNIT EPSILON"/>
    <property type="match status" value="1"/>
</dbReference>
<dbReference type="CDD" id="cd06127">
    <property type="entry name" value="DEDDh"/>
    <property type="match status" value="1"/>
</dbReference>
<dbReference type="SUPFAM" id="SSF53098">
    <property type="entry name" value="Ribonuclease H-like"/>
    <property type="match status" value="1"/>
</dbReference>
<evidence type="ECO:0000256" key="1">
    <source>
        <dbReference type="ARBA" id="ARBA00012417"/>
    </source>
</evidence>
<sequence>MLRHDDLHTLQQQLQFLATPIVIIDTEATGGNLYQDRLTEVALIRFDEHGIHTYEQLINPQMTISPFIEELTGISNDMVAAAPLFEDIADELAHFLKDAVLFAHNSRFDYHFLRLAFKRCGKQLSMPQLCTVKLSRQLYPEHFKHNLDSLIERFHIVLPQRHRAMADVAALTQFLAQASQERGHLWQSALYKHITPSLLPDWLPEHLKQQLQALPDEYGMVLIWHKDAKQPKVRVCEHMYHDMCHKLHAKQAQDWFASIVKIEGFAAIGPLDAAVMSSQYADPKQHAFYTIRLIKNDQQRLQAKIQPLGTQITNEPPFGVFAHPKAAKKAILEWAREHGFCPKYLDILPQTLSEQTPCPIHSSKKCHGWCPQLNEQEDIDAALRQEMTKLPIAGWQQRWPHNAQEVDLVTGQTKQWHVAGSAIQTEDGLWLWDARVFQALKEHFRKPQA</sequence>
<feature type="domain" description="Exonuclease" evidence="3">
    <location>
        <begin position="20"/>
        <end position="185"/>
    </location>
</feature>
<evidence type="ECO:0000313" key="5">
    <source>
        <dbReference type="Proteomes" id="UP000832034"/>
    </source>
</evidence>
<gene>
    <name evidence="4" type="ORF">LVJ81_10275</name>
</gene>
<dbReference type="Proteomes" id="UP000832034">
    <property type="component" value="Chromosome"/>
</dbReference>
<accession>A0ABY4EF17</accession>
<dbReference type="NCBIfam" id="TIGR00573">
    <property type="entry name" value="dnaq"/>
    <property type="match status" value="1"/>
</dbReference>
<dbReference type="SMART" id="SM00479">
    <property type="entry name" value="EXOIII"/>
    <property type="match status" value="1"/>
</dbReference>
<dbReference type="RefSeq" id="WP_019959275.1">
    <property type="nucleotide sequence ID" value="NZ_CP091512.1"/>
</dbReference>
<evidence type="ECO:0000259" key="3">
    <source>
        <dbReference type="SMART" id="SM00479"/>
    </source>
</evidence>
<dbReference type="PANTHER" id="PTHR30231:SF37">
    <property type="entry name" value="EXODEOXYRIBONUCLEASE 10"/>
    <property type="match status" value="1"/>
</dbReference>
<dbReference type="EMBL" id="CP091512">
    <property type="protein sequence ID" value="UOO92007.1"/>
    <property type="molecule type" value="Genomic_DNA"/>
</dbReference>